<name>A0ACC1CYP9_9NEOP</name>
<keyword evidence="2" id="KW-1185">Reference proteome</keyword>
<accession>A0ACC1CYP9</accession>
<gene>
    <name evidence="1" type="ORF">K1T71_008028</name>
</gene>
<reference evidence="1 2" key="1">
    <citation type="journal article" date="2021" name="Front. Genet.">
        <title>Chromosome-Level Genome Assembly Reveals Significant Gene Expansion in the Toll and IMD Signaling Pathways of Dendrolimus kikuchii.</title>
        <authorList>
            <person name="Zhou J."/>
            <person name="Wu P."/>
            <person name="Xiong Z."/>
            <person name="Liu N."/>
            <person name="Zhao N."/>
            <person name="Ji M."/>
            <person name="Qiu Y."/>
            <person name="Yang B."/>
        </authorList>
    </citation>
    <scope>NUCLEOTIDE SEQUENCE [LARGE SCALE GENOMIC DNA]</scope>
    <source>
        <strain evidence="1">Ann1</strain>
    </source>
</reference>
<evidence type="ECO:0000313" key="1">
    <source>
        <dbReference type="EMBL" id="KAJ0176849.1"/>
    </source>
</evidence>
<proteinExistence type="predicted"/>
<sequence length="459" mass="52634">MHVKWLLFIVIGSCDGCYWNSQCPYQLYSSKTVYDSIRGDIRDHPTPQNCEAVSIWTLNRHGNRNPGNSVTAAMKVIADLKDEIIASYEAGRGELCAQDIDEFKEWKWNETLEVSQSFLTGQGYEEIYDIAKRLREKYPQLLQGSTEDYYIRPTNEQRTITSAVAFVHGFSGGTNLSLVIDDARLRDDVIRPYENCDRYQQEVKTSQQLEDNLAAYYRTAEYIAVQNAVQRRLGITTQLTADDIYSFYEICRFYRSWTPDLRSPWCAAFSDEDLVVLEYRDDVRHYHRNGYGSDVNVQLGGLPLKDLYEVMEAAVQGSGRKITSYYTHDTMLEMVYCALDLYKDQQQLQGSIRNTNRLWRTSYIGAFSVNFIAVLNSCQEAGNQTYRVQIFNNEDITEICPLEGCTWDRFQEKFQPFTNANLDFCIMDYRVPGADNGASTISVAATLLVQSLLGLLLQS</sequence>
<organism evidence="1 2">
    <name type="scientific">Dendrolimus kikuchii</name>
    <dbReference type="NCBI Taxonomy" id="765133"/>
    <lineage>
        <taxon>Eukaryota</taxon>
        <taxon>Metazoa</taxon>
        <taxon>Ecdysozoa</taxon>
        <taxon>Arthropoda</taxon>
        <taxon>Hexapoda</taxon>
        <taxon>Insecta</taxon>
        <taxon>Pterygota</taxon>
        <taxon>Neoptera</taxon>
        <taxon>Endopterygota</taxon>
        <taxon>Lepidoptera</taxon>
        <taxon>Glossata</taxon>
        <taxon>Ditrysia</taxon>
        <taxon>Bombycoidea</taxon>
        <taxon>Lasiocampidae</taxon>
        <taxon>Dendrolimus</taxon>
    </lineage>
</organism>
<comment type="caution">
    <text evidence="1">The sequence shown here is derived from an EMBL/GenBank/DDBJ whole genome shotgun (WGS) entry which is preliminary data.</text>
</comment>
<dbReference type="EMBL" id="CM034399">
    <property type="protein sequence ID" value="KAJ0176849.1"/>
    <property type="molecule type" value="Genomic_DNA"/>
</dbReference>
<protein>
    <submittedName>
        <fullName evidence="1">Uncharacterized protein</fullName>
    </submittedName>
</protein>
<evidence type="ECO:0000313" key="2">
    <source>
        <dbReference type="Proteomes" id="UP000824533"/>
    </source>
</evidence>
<dbReference type="Proteomes" id="UP000824533">
    <property type="component" value="Linkage Group LG13"/>
</dbReference>